<dbReference type="InterPro" id="IPR019621">
    <property type="entry name" value="DUF2491"/>
</dbReference>
<dbReference type="EMBL" id="CP031641">
    <property type="protein sequence ID" value="AXO88962.1"/>
    <property type="molecule type" value="Genomic_DNA"/>
</dbReference>
<dbReference type="RefSeq" id="WP_116888562.1">
    <property type="nucleotide sequence ID" value="NZ_CP031641.1"/>
</dbReference>
<evidence type="ECO:0000313" key="2">
    <source>
        <dbReference type="Proteomes" id="UP000258127"/>
    </source>
</evidence>
<dbReference type="Proteomes" id="UP000258127">
    <property type="component" value="Chromosome"/>
</dbReference>
<dbReference type="Pfam" id="PF10679">
    <property type="entry name" value="DUF2491"/>
    <property type="match status" value="1"/>
</dbReference>
<protein>
    <submittedName>
        <fullName evidence="1">DUF2491 family protein</fullName>
    </submittedName>
</protein>
<proteinExistence type="predicted"/>
<sequence length="219" mass="23923">MGWLKRLLGFQAPRRETGNVALAQLPFGLASGATLTLDPTLGPRLSGHAHLLLPPGPQPVWAVGEVPLDASMRLARVYLDDEDYWLQVVMNGPRASQAGDIVLFGYHSVQPIADDEAFKRLAGASSTLGLAHVVHDGEIFARQWGTDPGQARLVPLTERVSNPETRYLVRHLAMLYARDTGLPERREFLLFSVEEDAAGSVCLSTSLGITLYPTDFHVT</sequence>
<gene>
    <name evidence="1" type="ORF">DZC75_13480</name>
</gene>
<evidence type="ECO:0000313" key="1">
    <source>
        <dbReference type="EMBL" id="AXO88962.1"/>
    </source>
</evidence>
<keyword evidence="2" id="KW-1185">Reference proteome</keyword>
<accession>A0AAI8KC92</accession>
<name>A0AAI8KC92_9PSED</name>
<dbReference type="AlphaFoldDB" id="A0AAI8KC92"/>
<reference evidence="1 2" key="1">
    <citation type="submission" date="2018-08" db="EMBL/GenBank/DDBJ databases">
        <authorList>
            <person name="Lee Y."/>
            <person name="Kakembo D."/>
        </authorList>
    </citation>
    <scope>NUCLEOTIDE SEQUENCE [LARGE SCALE GENOMIC DNA]</scope>
    <source>
        <strain evidence="1 2">JBCS1880</strain>
    </source>
</reference>
<organism evidence="1 2">
    <name type="scientific">Pseudomonas parafulva</name>
    <dbReference type="NCBI Taxonomy" id="157782"/>
    <lineage>
        <taxon>Bacteria</taxon>
        <taxon>Pseudomonadati</taxon>
        <taxon>Pseudomonadota</taxon>
        <taxon>Gammaproteobacteria</taxon>
        <taxon>Pseudomonadales</taxon>
        <taxon>Pseudomonadaceae</taxon>
        <taxon>Pseudomonas</taxon>
    </lineage>
</organism>